<dbReference type="InterPro" id="IPR013320">
    <property type="entry name" value="ConA-like_dom_sf"/>
</dbReference>
<dbReference type="Pfam" id="PF13385">
    <property type="entry name" value="Laminin_G_3"/>
    <property type="match status" value="1"/>
</dbReference>
<feature type="domain" description="LamG-like jellyroll fold" evidence="6">
    <location>
        <begin position="54"/>
        <end position="190"/>
    </location>
</feature>
<sequence>MSNYHRTSTIFIFLFTFITLLPSMVTAQGALGAIKLSGNSEYAEFSNANRGITDQVTVEAWIKTTSMGHHHIISKYDRDTENGFQLLIQNGKACLAGRDGSGNYRISGYSTTIVADNNWHHLTGVVHNGTWRIYVDGVLQNELVTGYTNTVLNSNEKLLLGNYYYVYLGNHYYTGMVDEVRLWKKALTEEEIRQNMCRTLPANAPGLVAYLKLDNLAGGVVVDASPLKMNGKLINTSPAVASVPSGAPIGDKSVYRYTNRWDSSLEMVTDYANFSVFKVDPAIKGFHLYSIQSPPASTNGIGSPQEVREYYGLFKVGDTSKKYKVYFKQYGMACGGNLYRRADNTVSNWNLVADTTGSPIMLYNSSANYGEFAATSKAAPTVEISGPTSICSGTTATLTSSYTGTGKIVWNTGETSSSIKVNKSGTYTVEVTNAAGCTAKDEIQVSFTMEPVTSLPTEVFTCYGEPVILDATAEGAVYKWSSGQSTPGITVYTPATYYVTITINDCSYVKEVKVSNGECPVIPNIITPNDDGKNDLFVVQGVEPNSLQLKLYNRWGKPVYQNDNYDNSWSASALSAGTYYYCFTSRRSQKVYKGWVEVVK</sequence>
<dbReference type="PANTHER" id="PTHR19277">
    <property type="entry name" value="PENTRAXIN"/>
    <property type="match status" value="1"/>
</dbReference>
<protein>
    <submittedName>
        <fullName evidence="7">LamG-like jellyroll fold domain-containing protein</fullName>
    </submittedName>
</protein>
<evidence type="ECO:0000256" key="2">
    <source>
        <dbReference type="ARBA" id="ARBA00022723"/>
    </source>
</evidence>
<accession>A0ABW6BQX9</accession>
<gene>
    <name evidence="7" type="ORF">ACFS7Z_00405</name>
</gene>
<dbReference type="SUPFAM" id="SSF49899">
    <property type="entry name" value="Concanavalin A-like lectins/glucanases"/>
    <property type="match status" value="1"/>
</dbReference>
<dbReference type="EMBL" id="JBHUOX010000001">
    <property type="protein sequence ID" value="MFD2998804.1"/>
    <property type="molecule type" value="Genomic_DNA"/>
</dbReference>
<evidence type="ECO:0000256" key="5">
    <source>
        <dbReference type="ARBA" id="ARBA00023157"/>
    </source>
</evidence>
<keyword evidence="4" id="KW-0106">Calcium</keyword>
<dbReference type="Pfam" id="PF13585">
    <property type="entry name" value="CHU_C"/>
    <property type="match status" value="1"/>
</dbReference>
<keyword evidence="3" id="KW-0732">Signal</keyword>
<keyword evidence="2" id="KW-0479">Metal-binding</keyword>
<dbReference type="PANTHER" id="PTHR19277:SF125">
    <property type="entry name" value="B6"/>
    <property type="match status" value="1"/>
</dbReference>
<dbReference type="SMART" id="SM00560">
    <property type="entry name" value="LamGL"/>
    <property type="match status" value="1"/>
</dbReference>
<dbReference type="InterPro" id="IPR026341">
    <property type="entry name" value="T9SS_type_B"/>
</dbReference>
<evidence type="ECO:0000313" key="7">
    <source>
        <dbReference type="EMBL" id="MFD2998804.1"/>
    </source>
</evidence>
<dbReference type="Gene3D" id="2.60.120.200">
    <property type="match status" value="1"/>
</dbReference>
<evidence type="ECO:0000259" key="6">
    <source>
        <dbReference type="SMART" id="SM00560"/>
    </source>
</evidence>
<evidence type="ECO:0000256" key="1">
    <source>
        <dbReference type="ARBA" id="ARBA00001913"/>
    </source>
</evidence>
<proteinExistence type="predicted"/>
<comment type="cofactor">
    <cofactor evidence="1">
        <name>Ca(2+)</name>
        <dbReference type="ChEBI" id="CHEBI:29108"/>
    </cofactor>
</comment>
<keyword evidence="5" id="KW-1015">Disulfide bond</keyword>
<comment type="caution">
    <text evidence="7">The sequence shown here is derived from an EMBL/GenBank/DDBJ whole genome shotgun (WGS) entry which is preliminary data.</text>
</comment>
<dbReference type="Proteomes" id="UP001597641">
    <property type="component" value="Unassembled WGS sequence"/>
</dbReference>
<dbReference type="RefSeq" id="WP_377479178.1">
    <property type="nucleotide sequence ID" value="NZ_JBHUOX010000001.1"/>
</dbReference>
<name>A0ABW6BQX9_9BACT</name>
<dbReference type="NCBIfam" id="TIGR04131">
    <property type="entry name" value="Bac_Flav_CTERM"/>
    <property type="match status" value="1"/>
</dbReference>
<organism evidence="7 8">
    <name type="scientific">Pontibacter toksunensis</name>
    <dbReference type="NCBI Taxonomy" id="1332631"/>
    <lineage>
        <taxon>Bacteria</taxon>
        <taxon>Pseudomonadati</taxon>
        <taxon>Bacteroidota</taxon>
        <taxon>Cytophagia</taxon>
        <taxon>Cytophagales</taxon>
        <taxon>Hymenobacteraceae</taxon>
        <taxon>Pontibacter</taxon>
    </lineage>
</organism>
<dbReference type="InterPro" id="IPR051360">
    <property type="entry name" value="Neuronal_Pentraxin_Related"/>
</dbReference>
<keyword evidence="8" id="KW-1185">Reference proteome</keyword>
<evidence type="ECO:0000256" key="4">
    <source>
        <dbReference type="ARBA" id="ARBA00022837"/>
    </source>
</evidence>
<dbReference type="InterPro" id="IPR006558">
    <property type="entry name" value="LamG-like"/>
</dbReference>
<reference evidence="8" key="1">
    <citation type="journal article" date="2019" name="Int. J. Syst. Evol. Microbiol.">
        <title>The Global Catalogue of Microorganisms (GCM) 10K type strain sequencing project: providing services to taxonomists for standard genome sequencing and annotation.</title>
        <authorList>
            <consortium name="The Broad Institute Genomics Platform"/>
            <consortium name="The Broad Institute Genome Sequencing Center for Infectious Disease"/>
            <person name="Wu L."/>
            <person name="Ma J."/>
        </authorList>
    </citation>
    <scope>NUCLEOTIDE SEQUENCE [LARGE SCALE GENOMIC DNA]</scope>
    <source>
        <strain evidence="8">KCTC 23984</strain>
    </source>
</reference>
<evidence type="ECO:0000256" key="3">
    <source>
        <dbReference type="ARBA" id="ARBA00022729"/>
    </source>
</evidence>
<evidence type="ECO:0000313" key="8">
    <source>
        <dbReference type="Proteomes" id="UP001597641"/>
    </source>
</evidence>